<protein>
    <submittedName>
        <fullName evidence="7">Amino acid permease-domain-containing protein</fullName>
    </submittedName>
</protein>
<feature type="transmembrane region" description="Helical" evidence="6">
    <location>
        <begin position="72"/>
        <end position="91"/>
    </location>
</feature>
<feature type="transmembrane region" description="Helical" evidence="6">
    <location>
        <begin position="156"/>
        <end position="184"/>
    </location>
</feature>
<evidence type="ECO:0000256" key="4">
    <source>
        <dbReference type="ARBA" id="ARBA00023136"/>
    </source>
</evidence>
<gene>
    <name evidence="7" type="ORF">B0T24DRAFT_567240</name>
</gene>
<evidence type="ECO:0000256" key="2">
    <source>
        <dbReference type="ARBA" id="ARBA00022692"/>
    </source>
</evidence>
<feature type="transmembrane region" description="Helical" evidence="6">
    <location>
        <begin position="112"/>
        <end position="136"/>
    </location>
</feature>
<dbReference type="PANTHER" id="PTHR11785:SF353">
    <property type="entry name" value="METHIONINE TRANSPORTER (EUROFUNG)"/>
    <property type="match status" value="1"/>
</dbReference>
<keyword evidence="8" id="KW-1185">Reference proteome</keyword>
<keyword evidence="3 6" id="KW-1133">Transmembrane helix</keyword>
<accession>A0AAE0TYJ6</accession>
<feature type="transmembrane region" description="Helical" evidence="6">
    <location>
        <begin position="402"/>
        <end position="423"/>
    </location>
</feature>
<feature type="region of interest" description="Disordered" evidence="5">
    <location>
        <begin position="1"/>
        <end position="24"/>
    </location>
</feature>
<feature type="transmembrane region" description="Helical" evidence="6">
    <location>
        <begin position="435"/>
        <end position="454"/>
    </location>
</feature>
<feature type="transmembrane region" description="Helical" evidence="6">
    <location>
        <begin position="196"/>
        <end position="215"/>
    </location>
</feature>
<reference evidence="7" key="1">
    <citation type="journal article" date="2023" name="Mol. Phylogenet. Evol.">
        <title>Genome-scale phylogeny and comparative genomics of the fungal order Sordariales.</title>
        <authorList>
            <person name="Hensen N."/>
            <person name="Bonometti L."/>
            <person name="Westerberg I."/>
            <person name="Brannstrom I.O."/>
            <person name="Guillou S."/>
            <person name="Cros-Aarteil S."/>
            <person name="Calhoun S."/>
            <person name="Haridas S."/>
            <person name="Kuo A."/>
            <person name="Mondo S."/>
            <person name="Pangilinan J."/>
            <person name="Riley R."/>
            <person name="LaButti K."/>
            <person name="Andreopoulos B."/>
            <person name="Lipzen A."/>
            <person name="Chen C."/>
            <person name="Yan M."/>
            <person name="Daum C."/>
            <person name="Ng V."/>
            <person name="Clum A."/>
            <person name="Steindorff A."/>
            <person name="Ohm R.A."/>
            <person name="Martin F."/>
            <person name="Silar P."/>
            <person name="Natvig D.O."/>
            <person name="Lalanne C."/>
            <person name="Gautier V."/>
            <person name="Ament-Velasquez S.L."/>
            <person name="Kruys A."/>
            <person name="Hutchinson M.I."/>
            <person name="Powell A.J."/>
            <person name="Barry K."/>
            <person name="Miller A.N."/>
            <person name="Grigoriev I.V."/>
            <person name="Debuchy R."/>
            <person name="Gladieux P."/>
            <person name="Hiltunen Thoren M."/>
            <person name="Johannesson H."/>
        </authorList>
    </citation>
    <scope>NUCLEOTIDE SEQUENCE</scope>
    <source>
        <strain evidence="7">CBS 958.72</strain>
    </source>
</reference>
<dbReference type="Pfam" id="PF13520">
    <property type="entry name" value="AA_permease_2"/>
    <property type="match status" value="1"/>
</dbReference>
<feature type="transmembrane region" description="Helical" evidence="6">
    <location>
        <begin position="504"/>
        <end position="528"/>
    </location>
</feature>
<evidence type="ECO:0000313" key="8">
    <source>
        <dbReference type="Proteomes" id="UP001287356"/>
    </source>
</evidence>
<evidence type="ECO:0000313" key="7">
    <source>
        <dbReference type="EMBL" id="KAK3384145.1"/>
    </source>
</evidence>
<dbReference type="FunFam" id="1.20.1740.10:FF:000025">
    <property type="entry name" value="High-affinity methionine permease"/>
    <property type="match status" value="1"/>
</dbReference>
<feature type="compositionally biased region" description="Low complexity" evidence="5">
    <location>
        <begin position="577"/>
        <end position="587"/>
    </location>
</feature>
<comment type="caution">
    <text evidence="7">The sequence shown here is derived from an EMBL/GenBank/DDBJ whole genome shotgun (WGS) entry which is preliminary data.</text>
</comment>
<dbReference type="Proteomes" id="UP001287356">
    <property type="component" value="Unassembled WGS sequence"/>
</dbReference>
<dbReference type="GO" id="GO:0016020">
    <property type="term" value="C:membrane"/>
    <property type="evidence" value="ECO:0007669"/>
    <property type="project" value="UniProtKB-SubCell"/>
</dbReference>
<dbReference type="Gene3D" id="1.20.1740.10">
    <property type="entry name" value="Amino acid/polyamine transporter I"/>
    <property type="match status" value="1"/>
</dbReference>
<proteinExistence type="predicted"/>
<feature type="transmembrane region" description="Helical" evidence="6">
    <location>
        <begin position="360"/>
        <end position="381"/>
    </location>
</feature>
<sequence length="613" mass="66136">MSSFNWRRPFRSREADEGRDAAAGTGNINTSAYDAAELTDGSLVFVAEKGGNDSLPSYQEATGAPVETSSPLGYSVGAITIIFLNISKMIGTGVYSTPSGILSGTGSVGLSMIYWALGFLTSIASLSVYLEYAAYFPNRSGSEVVYLEQAYPRPRWLFPTSFAFLSVALSFSSGNAIVLAQYLFRTNGYTPTAWELKGVAVAGYTVAVLVVAFNTRVSYGISNAIGIVKVLTLVFIALTGLIVLGGNVSRVPDPHANFVNPFEGTATPYGATNALYKIVFSYAGFENAFNVVNEIKNPVKQLKRNGFVSLTVVAILYILANIAYFAAVPKADLKAAKQIAASLFFTNVFGPGNAVKGLNILIALSSFGNLVAVLLGSSRLIRECGRQGVLPFPRFWASTRPFGTPLGPYALKWALTIVMIIAPPAGDAFNFVTDLQVYPSAFFNVVMAVGIYLVRIRRRHLGLPRAEFRAWDPVIIFNILVNLYLLIMPWYPPAGGIYAGDVSFWYATYVVTGIAILIGCGVYYYLWISAIPRLRGYRIRQEVVVFDHGAQSHRLIKVPVDELAHFDATHDAVGRPLAESGSDAGAGDDLKKDGSAEATREGPAVPIVDAEKQ</sequence>
<keyword evidence="4 6" id="KW-0472">Membrane</keyword>
<feature type="compositionally biased region" description="Basic and acidic residues" evidence="5">
    <location>
        <begin position="588"/>
        <end position="600"/>
    </location>
</feature>
<reference evidence="7" key="2">
    <citation type="submission" date="2023-06" db="EMBL/GenBank/DDBJ databases">
        <authorList>
            <consortium name="Lawrence Berkeley National Laboratory"/>
            <person name="Haridas S."/>
            <person name="Hensen N."/>
            <person name="Bonometti L."/>
            <person name="Westerberg I."/>
            <person name="Brannstrom I.O."/>
            <person name="Guillou S."/>
            <person name="Cros-Aarteil S."/>
            <person name="Calhoun S."/>
            <person name="Kuo A."/>
            <person name="Mondo S."/>
            <person name="Pangilinan J."/>
            <person name="Riley R."/>
            <person name="Labutti K."/>
            <person name="Andreopoulos B."/>
            <person name="Lipzen A."/>
            <person name="Chen C."/>
            <person name="Yanf M."/>
            <person name="Daum C."/>
            <person name="Ng V."/>
            <person name="Clum A."/>
            <person name="Steindorff A."/>
            <person name="Ohm R."/>
            <person name="Martin F."/>
            <person name="Silar P."/>
            <person name="Natvig D."/>
            <person name="Lalanne C."/>
            <person name="Gautier V."/>
            <person name="Ament-Velasquez S.L."/>
            <person name="Kruys A."/>
            <person name="Hutchinson M.I."/>
            <person name="Powell A.J."/>
            <person name="Barry K."/>
            <person name="Miller A.N."/>
            <person name="Grigoriev I.V."/>
            <person name="Debuchy R."/>
            <person name="Gladieux P."/>
            <person name="Thoren M.H."/>
            <person name="Johannesson H."/>
        </authorList>
    </citation>
    <scope>NUCLEOTIDE SEQUENCE</scope>
    <source>
        <strain evidence="7">CBS 958.72</strain>
    </source>
</reference>
<keyword evidence="2 6" id="KW-0812">Transmembrane</keyword>
<name>A0AAE0TYJ6_9PEZI</name>
<evidence type="ECO:0000256" key="3">
    <source>
        <dbReference type="ARBA" id="ARBA00022989"/>
    </source>
</evidence>
<feature type="transmembrane region" description="Helical" evidence="6">
    <location>
        <begin position="221"/>
        <end position="244"/>
    </location>
</feature>
<dbReference type="PANTHER" id="PTHR11785">
    <property type="entry name" value="AMINO ACID TRANSPORTER"/>
    <property type="match status" value="1"/>
</dbReference>
<evidence type="ECO:0000256" key="6">
    <source>
        <dbReference type="SAM" id="Phobius"/>
    </source>
</evidence>
<feature type="transmembrane region" description="Helical" evidence="6">
    <location>
        <begin position="306"/>
        <end position="327"/>
    </location>
</feature>
<evidence type="ECO:0000256" key="5">
    <source>
        <dbReference type="SAM" id="MobiDB-lite"/>
    </source>
</evidence>
<dbReference type="InterPro" id="IPR002293">
    <property type="entry name" value="AA/rel_permease1"/>
</dbReference>
<dbReference type="InterPro" id="IPR050598">
    <property type="entry name" value="AminoAcid_Transporter"/>
</dbReference>
<dbReference type="GO" id="GO:0015179">
    <property type="term" value="F:L-amino acid transmembrane transporter activity"/>
    <property type="evidence" value="ECO:0007669"/>
    <property type="project" value="TreeGrafter"/>
</dbReference>
<dbReference type="EMBL" id="JAULSN010000001">
    <property type="protein sequence ID" value="KAK3384145.1"/>
    <property type="molecule type" value="Genomic_DNA"/>
</dbReference>
<dbReference type="AlphaFoldDB" id="A0AAE0TYJ6"/>
<feature type="compositionally biased region" description="Basic and acidic residues" evidence="5">
    <location>
        <begin position="11"/>
        <end position="20"/>
    </location>
</feature>
<comment type="subcellular location">
    <subcellularLocation>
        <location evidence="1">Membrane</location>
        <topology evidence="1">Multi-pass membrane protein</topology>
    </subcellularLocation>
</comment>
<evidence type="ECO:0000256" key="1">
    <source>
        <dbReference type="ARBA" id="ARBA00004141"/>
    </source>
</evidence>
<feature type="transmembrane region" description="Helical" evidence="6">
    <location>
        <begin position="474"/>
        <end position="492"/>
    </location>
</feature>
<organism evidence="7 8">
    <name type="scientific">Lasiosphaeria ovina</name>
    <dbReference type="NCBI Taxonomy" id="92902"/>
    <lineage>
        <taxon>Eukaryota</taxon>
        <taxon>Fungi</taxon>
        <taxon>Dikarya</taxon>
        <taxon>Ascomycota</taxon>
        <taxon>Pezizomycotina</taxon>
        <taxon>Sordariomycetes</taxon>
        <taxon>Sordariomycetidae</taxon>
        <taxon>Sordariales</taxon>
        <taxon>Lasiosphaeriaceae</taxon>
        <taxon>Lasiosphaeria</taxon>
    </lineage>
</organism>
<feature type="region of interest" description="Disordered" evidence="5">
    <location>
        <begin position="574"/>
        <end position="613"/>
    </location>
</feature>